<dbReference type="InterPro" id="IPR038051">
    <property type="entry name" value="XRCC4-like_N_sf"/>
</dbReference>
<dbReference type="RefSeq" id="XP_020076737.1">
    <property type="nucleotide sequence ID" value="XM_020219281.1"/>
</dbReference>
<dbReference type="AlphaFoldDB" id="A0A1E4RKB8"/>
<proteinExistence type="predicted"/>
<keyword evidence="4" id="KW-0539">Nucleus</keyword>
<dbReference type="GO" id="GO:0006303">
    <property type="term" value="P:double-strand break repair via nonhomologous end joining"/>
    <property type="evidence" value="ECO:0007669"/>
    <property type="project" value="UniProtKB-ARBA"/>
</dbReference>
<reference evidence="7" key="1">
    <citation type="submission" date="2016-05" db="EMBL/GenBank/DDBJ databases">
        <title>Comparative genomics of biotechnologically important yeasts.</title>
        <authorList>
            <consortium name="DOE Joint Genome Institute"/>
            <person name="Riley R."/>
            <person name="Haridas S."/>
            <person name="Wolfe K.H."/>
            <person name="Lopes M.R."/>
            <person name="Hittinger C.T."/>
            <person name="Goker M."/>
            <person name="Salamov A."/>
            <person name="Wisecaver J."/>
            <person name="Long T.M."/>
            <person name="Aerts A.L."/>
            <person name="Barry K."/>
            <person name="Choi C."/>
            <person name="Clum A."/>
            <person name="Coughlan A.Y."/>
            <person name="Deshpande S."/>
            <person name="Douglass A.P."/>
            <person name="Hanson S.J."/>
            <person name="Klenk H.-P."/>
            <person name="Labutti K."/>
            <person name="Lapidus A."/>
            <person name="Lindquist E."/>
            <person name="Lipzen A."/>
            <person name="Meier-Kolthoff J.P."/>
            <person name="Ohm R.A."/>
            <person name="Otillar R.P."/>
            <person name="Pangilinan J."/>
            <person name="Peng Y."/>
            <person name="Rokas A."/>
            <person name="Rosa C.A."/>
            <person name="Scheuner C."/>
            <person name="Sibirny A.A."/>
            <person name="Slot J.C."/>
            <person name="Stielow J.B."/>
            <person name="Sun H."/>
            <person name="Kurtzman C.P."/>
            <person name="Blackwell M."/>
            <person name="Grigoriev I.V."/>
            <person name="Jeffries T.W."/>
        </authorList>
    </citation>
    <scope>NUCLEOTIDE SEQUENCE [LARGE SCALE GENOMIC DNA]</scope>
    <source>
        <strain evidence="7">NRRL Y-1933</strain>
    </source>
</reference>
<dbReference type="GeneID" id="30993831"/>
<evidence type="ECO:0000259" key="5">
    <source>
        <dbReference type="Pfam" id="PF09302"/>
    </source>
</evidence>
<feature type="non-terminal residue" evidence="6">
    <location>
        <position position="199"/>
    </location>
</feature>
<keyword evidence="3" id="KW-0234">DNA repair</keyword>
<feature type="domain" description="XLF-like N-terminal" evidence="5">
    <location>
        <begin position="11"/>
        <end position="119"/>
    </location>
</feature>
<keyword evidence="2" id="KW-0227">DNA damage</keyword>
<dbReference type="Proteomes" id="UP000095085">
    <property type="component" value="Unassembled WGS sequence"/>
</dbReference>
<evidence type="ECO:0000313" key="6">
    <source>
        <dbReference type="EMBL" id="ODV67670.1"/>
    </source>
</evidence>
<sequence length="199" mass="23535">MSDTASLPSKWYLREQDNERYIYGIDCDSSNQSYNIFCTNFTSTWAERLSKGEIISKADDSGIRIDDEGLTLLIETFSLSKGDLNEYIEFRWTPDASLNGLEIKFKKSGYFDWTFDLTKLSDLNHIIFMEALNYQQFVNHDFLLHKIKEFEKMIESKDQFIYYLSENYISLNGDEMIKKYKKNNQANADSLDKYDKQKW</sequence>
<name>A0A1E4RKB8_9ASCO</name>
<protein>
    <recommendedName>
        <fullName evidence="5">XLF-like N-terminal domain-containing protein</fullName>
    </recommendedName>
</protein>
<dbReference type="STRING" id="984485.A0A1E4RKB8"/>
<evidence type="ECO:0000256" key="3">
    <source>
        <dbReference type="ARBA" id="ARBA00023204"/>
    </source>
</evidence>
<dbReference type="EMBL" id="KV454540">
    <property type="protein sequence ID" value="ODV67670.1"/>
    <property type="molecule type" value="Genomic_DNA"/>
</dbReference>
<dbReference type="InterPro" id="IPR015381">
    <property type="entry name" value="XLF-like_N"/>
</dbReference>
<comment type="subcellular location">
    <subcellularLocation>
        <location evidence="1">Nucleus</location>
    </subcellularLocation>
</comment>
<organism evidence="6 7">
    <name type="scientific">Hyphopichia burtonii NRRL Y-1933</name>
    <dbReference type="NCBI Taxonomy" id="984485"/>
    <lineage>
        <taxon>Eukaryota</taxon>
        <taxon>Fungi</taxon>
        <taxon>Dikarya</taxon>
        <taxon>Ascomycota</taxon>
        <taxon>Saccharomycotina</taxon>
        <taxon>Pichiomycetes</taxon>
        <taxon>Debaryomycetaceae</taxon>
        <taxon>Hyphopichia</taxon>
    </lineage>
</organism>
<dbReference type="Gene3D" id="2.170.210.10">
    <property type="entry name" value="DNA double-strand break repair and VJ recombination XRCC4, N-terminal"/>
    <property type="match status" value="1"/>
</dbReference>
<keyword evidence="7" id="KW-1185">Reference proteome</keyword>
<dbReference type="GO" id="GO:0005634">
    <property type="term" value="C:nucleus"/>
    <property type="evidence" value="ECO:0007669"/>
    <property type="project" value="UniProtKB-SubCell"/>
</dbReference>
<accession>A0A1E4RKB8</accession>
<evidence type="ECO:0000313" key="7">
    <source>
        <dbReference type="Proteomes" id="UP000095085"/>
    </source>
</evidence>
<gene>
    <name evidence="6" type="ORF">HYPBUDRAFT_122317</name>
</gene>
<evidence type="ECO:0000256" key="2">
    <source>
        <dbReference type="ARBA" id="ARBA00022763"/>
    </source>
</evidence>
<evidence type="ECO:0000256" key="1">
    <source>
        <dbReference type="ARBA" id="ARBA00004123"/>
    </source>
</evidence>
<dbReference type="OrthoDB" id="4017093at2759"/>
<evidence type="ECO:0000256" key="4">
    <source>
        <dbReference type="ARBA" id="ARBA00023242"/>
    </source>
</evidence>
<dbReference type="Pfam" id="PF09302">
    <property type="entry name" value="XLF"/>
    <property type="match status" value="1"/>
</dbReference>